<evidence type="ECO:0000313" key="3">
    <source>
        <dbReference type="Proteomes" id="UP001551482"/>
    </source>
</evidence>
<dbReference type="RefSeq" id="WP_358363259.1">
    <property type="nucleotide sequence ID" value="NZ_JBEZFP010000164.1"/>
</dbReference>
<sequence length="80" mass="8180">MSTLSQGTESTAAVDTADTGNAVERAVYTRAEPVESTIKPAAFVTLTVLIIVLVVVSFFAIYAGGNFDGGEPGLTAPMNG</sequence>
<proteinExistence type="predicted"/>
<gene>
    <name evidence="2" type="ORF">AB0C36_37970</name>
</gene>
<name>A0ABV3DUW8_9ACTN</name>
<dbReference type="EMBL" id="JBEZFP010000164">
    <property type="protein sequence ID" value="MEU8139272.1"/>
    <property type="molecule type" value="Genomic_DNA"/>
</dbReference>
<reference evidence="2 3" key="1">
    <citation type="submission" date="2024-06" db="EMBL/GenBank/DDBJ databases">
        <title>The Natural Products Discovery Center: Release of the First 8490 Sequenced Strains for Exploring Actinobacteria Biosynthetic Diversity.</title>
        <authorList>
            <person name="Kalkreuter E."/>
            <person name="Kautsar S.A."/>
            <person name="Yang D."/>
            <person name="Bader C.D."/>
            <person name="Teijaro C.N."/>
            <person name="Fluegel L."/>
            <person name="Davis C.M."/>
            <person name="Simpson J.R."/>
            <person name="Lauterbach L."/>
            <person name="Steele A.D."/>
            <person name="Gui C."/>
            <person name="Meng S."/>
            <person name="Li G."/>
            <person name="Viehrig K."/>
            <person name="Ye F."/>
            <person name="Su P."/>
            <person name="Kiefer A.F."/>
            <person name="Nichols A."/>
            <person name="Cepeda A.J."/>
            <person name="Yan W."/>
            <person name="Fan B."/>
            <person name="Jiang Y."/>
            <person name="Adhikari A."/>
            <person name="Zheng C.-J."/>
            <person name="Schuster L."/>
            <person name="Cowan T.M."/>
            <person name="Smanski M.J."/>
            <person name="Chevrette M.G."/>
            <person name="De Carvalho L.P.S."/>
            <person name="Shen B."/>
        </authorList>
    </citation>
    <scope>NUCLEOTIDE SEQUENCE [LARGE SCALE GENOMIC DNA]</scope>
    <source>
        <strain evidence="2 3">NPDC048946</strain>
    </source>
</reference>
<feature type="transmembrane region" description="Helical" evidence="1">
    <location>
        <begin position="40"/>
        <end position="63"/>
    </location>
</feature>
<keyword evidence="1" id="KW-0812">Transmembrane</keyword>
<dbReference type="Proteomes" id="UP001551482">
    <property type="component" value="Unassembled WGS sequence"/>
</dbReference>
<keyword evidence="1" id="KW-1133">Transmembrane helix</keyword>
<keyword evidence="1" id="KW-0472">Membrane</keyword>
<evidence type="ECO:0000256" key="1">
    <source>
        <dbReference type="SAM" id="Phobius"/>
    </source>
</evidence>
<keyword evidence="3" id="KW-1185">Reference proteome</keyword>
<evidence type="ECO:0000313" key="2">
    <source>
        <dbReference type="EMBL" id="MEU8139272.1"/>
    </source>
</evidence>
<organism evidence="2 3">
    <name type="scientific">Streptodolium elevatio</name>
    <dbReference type="NCBI Taxonomy" id="3157996"/>
    <lineage>
        <taxon>Bacteria</taxon>
        <taxon>Bacillati</taxon>
        <taxon>Actinomycetota</taxon>
        <taxon>Actinomycetes</taxon>
        <taxon>Kitasatosporales</taxon>
        <taxon>Streptomycetaceae</taxon>
        <taxon>Streptodolium</taxon>
    </lineage>
</organism>
<protein>
    <submittedName>
        <fullName evidence="2">Uncharacterized protein</fullName>
    </submittedName>
</protein>
<accession>A0ABV3DUW8</accession>
<comment type="caution">
    <text evidence="2">The sequence shown here is derived from an EMBL/GenBank/DDBJ whole genome shotgun (WGS) entry which is preliminary data.</text>
</comment>